<feature type="domain" description="Endonuclease GajA/Old nuclease/RecF-like AAA" evidence="1">
    <location>
        <begin position="12"/>
        <end position="51"/>
    </location>
</feature>
<dbReference type="EMBL" id="CABVPP010000035">
    <property type="protein sequence ID" value="VWB87627.1"/>
    <property type="molecule type" value="Genomic_DNA"/>
</dbReference>
<dbReference type="GO" id="GO:0004519">
    <property type="term" value="F:endonuclease activity"/>
    <property type="evidence" value="ECO:0007669"/>
    <property type="project" value="UniProtKB-KW"/>
</dbReference>
<protein>
    <submittedName>
        <fullName evidence="3">ATP-dependent OLD family endonuclease</fullName>
    </submittedName>
</protein>
<dbReference type="Proteomes" id="UP000494162">
    <property type="component" value="Unassembled WGS sequence"/>
</dbReference>
<dbReference type="PANTHER" id="PTHR43581">
    <property type="entry name" value="ATP/GTP PHOSPHATASE"/>
    <property type="match status" value="1"/>
</dbReference>
<dbReference type="CDD" id="cd01026">
    <property type="entry name" value="TOPRIM_OLD"/>
    <property type="match status" value="1"/>
</dbReference>
<dbReference type="Gene3D" id="3.40.50.300">
    <property type="entry name" value="P-loop containing nucleotide triphosphate hydrolases"/>
    <property type="match status" value="1"/>
</dbReference>
<dbReference type="RefSeq" id="WP_053299170.1">
    <property type="nucleotide sequence ID" value="NZ_CABVPP010000035.1"/>
</dbReference>
<dbReference type="SUPFAM" id="SSF52540">
    <property type="entry name" value="P-loop containing nucleoside triphosphate hydrolases"/>
    <property type="match status" value="1"/>
</dbReference>
<keyword evidence="3" id="KW-0540">Nuclease</keyword>
<dbReference type="PANTHER" id="PTHR43581:SF4">
    <property type="entry name" value="ATP_GTP PHOSPHATASE"/>
    <property type="match status" value="1"/>
</dbReference>
<dbReference type="GeneID" id="93171247"/>
<dbReference type="InterPro" id="IPR041685">
    <property type="entry name" value="AAA_GajA/Old/RecF-like"/>
</dbReference>
<reference evidence="3 4" key="1">
    <citation type="submission" date="2019-09" db="EMBL/GenBank/DDBJ databases">
        <authorList>
            <person name="Depoorter E."/>
        </authorList>
    </citation>
    <scope>NUCLEOTIDE SEQUENCE [LARGE SCALE GENOMIC DNA]</scope>
    <source>
        <strain evidence="3">LMG 26883</strain>
    </source>
</reference>
<gene>
    <name evidence="3" type="ORF">BPS26883_04212</name>
</gene>
<dbReference type="Pfam" id="PF13175">
    <property type="entry name" value="AAA_15"/>
    <property type="match status" value="2"/>
</dbReference>
<dbReference type="Pfam" id="PF20469">
    <property type="entry name" value="OLD-like_TOPRIM"/>
    <property type="match status" value="1"/>
</dbReference>
<feature type="domain" description="Endonuclease GajA/Old nuclease/RecF-like AAA" evidence="1">
    <location>
        <begin position="259"/>
        <end position="359"/>
    </location>
</feature>
<feature type="domain" description="OLD protein-like TOPRIM" evidence="2">
    <location>
        <begin position="408"/>
        <end position="471"/>
    </location>
</feature>
<dbReference type="InterPro" id="IPR051396">
    <property type="entry name" value="Bact_Antivir_Def_Nuclease"/>
</dbReference>
<dbReference type="InterPro" id="IPR034139">
    <property type="entry name" value="TOPRIM_OLD"/>
</dbReference>
<evidence type="ECO:0000313" key="4">
    <source>
        <dbReference type="Proteomes" id="UP000494162"/>
    </source>
</evidence>
<dbReference type="InterPro" id="IPR027417">
    <property type="entry name" value="P-loop_NTPase"/>
</dbReference>
<dbReference type="AlphaFoldDB" id="A0A6P2N4E6"/>
<keyword evidence="3" id="KW-0255">Endonuclease</keyword>
<proteinExistence type="predicted"/>
<keyword evidence="3" id="KW-0378">Hydrolase</keyword>
<name>A0A6P2N4E6_9BURK</name>
<accession>A0A6P2N4E6</accession>
<sequence>MPNYAPESGVAITDVRVSNFRSLANIEVELNDLTVLIGANNAGKTSFLDAMFAAIGSGRKLLGQDDIRLMHGEAMPPKDRRVVVDIRIRPVDENGKVVDKFPEGSFWTALWGAGIVLDDHDFDEFMAFRTVLAWRVEKADYVVERLFLKEWKPFEEWIDTPTQDKPITAAQLEPVALHYIDAKRDLEDDMRRQGSFWRRMTEDLGLSGDEVAELEAALTGINQQIVDKSSMLQRLKTNLSDLQAVVSADSAGIDIAPVARKLRDLSKGVDVSFSTAGAQSFPLARHGMGTRSLASLLVFRAFTAWRGDVAAKNNDKLHSVLALEEPESHLHPQAQRSLFAHIKKIKGQRVVSTHSPYFAGQAQLEDLRLFIKKGGDTGARKLDLSKLEKADDIRKLQETVIESRGDILFARAVVLFEGQTEEQALPIWAEAYWGASIHELGFSFVRANGTDYFPFIWLAKSLEIPWYVMGDGEQKPVSDLEAALKKAGQPNIASSPNVVVVSSGKNFETQLLEDGYLAEIETALNEAHGRESFLDEFIDKHHGLELAKGKGVRDYKSDGGRIRAAADAMKASKTRLAKPLARTISGLTDPERRFPKHVERLFAVIGENHGIHKLAVEAEVEEQ</sequence>
<evidence type="ECO:0000259" key="1">
    <source>
        <dbReference type="Pfam" id="PF13175"/>
    </source>
</evidence>
<evidence type="ECO:0000313" key="3">
    <source>
        <dbReference type="EMBL" id="VWB87627.1"/>
    </source>
</evidence>
<organism evidence="3 4">
    <name type="scientific">Burkholderia pseudomultivorans</name>
    <dbReference type="NCBI Taxonomy" id="1207504"/>
    <lineage>
        <taxon>Bacteria</taxon>
        <taxon>Pseudomonadati</taxon>
        <taxon>Pseudomonadota</taxon>
        <taxon>Betaproteobacteria</taxon>
        <taxon>Burkholderiales</taxon>
        <taxon>Burkholderiaceae</taxon>
        <taxon>Burkholderia</taxon>
        <taxon>Burkholderia cepacia complex</taxon>
    </lineage>
</organism>
<evidence type="ECO:0000259" key="2">
    <source>
        <dbReference type="Pfam" id="PF20469"/>
    </source>
</evidence>